<reference evidence="5" key="2">
    <citation type="submission" date="2023-02" db="EMBL/GenBank/DDBJ databases">
        <authorList>
            <person name="Swenson N.G."/>
            <person name="Wegrzyn J.L."/>
            <person name="Mcevoy S.L."/>
        </authorList>
    </citation>
    <scope>NUCLEOTIDE SEQUENCE</scope>
    <source>
        <strain evidence="5">91603</strain>
        <tissue evidence="5">Leaf</tissue>
    </source>
</reference>
<dbReference type="InterPro" id="IPR056179">
    <property type="entry name" value="DHQS_C"/>
</dbReference>
<comment type="caution">
    <text evidence="5">The sequence shown here is derived from an EMBL/GenBank/DDBJ whole genome shotgun (WGS) entry which is preliminary data.</text>
</comment>
<keyword evidence="6" id="KW-1185">Reference proteome</keyword>
<evidence type="ECO:0000313" key="6">
    <source>
        <dbReference type="Proteomes" id="UP001064489"/>
    </source>
</evidence>
<reference evidence="5" key="1">
    <citation type="journal article" date="2022" name="Plant J.">
        <title>Strategies of tolerance reflected in two North American maple genomes.</title>
        <authorList>
            <person name="McEvoy S.L."/>
            <person name="Sezen U.U."/>
            <person name="Trouern-Trend A."/>
            <person name="McMahon S.M."/>
            <person name="Schaberg P.G."/>
            <person name="Yang J."/>
            <person name="Wegrzyn J.L."/>
            <person name="Swenson N.G."/>
        </authorList>
    </citation>
    <scope>NUCLEOTIDE SEQUENCE</scope>
    <source>
        <strain evidence="5">91603</strain>
    </source>
</reference>
<dbReference type="PANTHER" id="PTHR33563:SF1">
    <property type="entry name" value="3-DEHYDROQUINATE SYNTHASE"/>
    <property type="match status" value="1"/>
</dbReference>
<evidence type="ECO:0000313" key="5">
    <source>
        <dbReference type="EMBL" id="KAI9154480.1"/>
    </source>
</evidence>
<feature type="domain" description="3-dehydroquinate synthase N-terminal" evidence="3">
    <location>
        <begin position="169"/>
        <end position="201"/>
    </location>
</feature>
<dbReference type="InterPro" id="IPR030960">
    <property type="entry name" value="DHQS/DOIS_N"/>
</dbReference>
<dbReference type="GO" id="GO:0008652">
    <property type="term" value="P:amino acid biosynthetic process"/>
    <property type="evidence" value="ECO:0007669"/>
    <property type="project" value="UniProtKB-KW"/>
</dbReference>
<organism evidence="5 6">
    <name type="scientific">Acer negundo</name>
    <name type="common">Box elder</name>
    <dbReference type="NCBI Taxonomy" id="4023"/>
    <lineage>
        <taxon>Eukaryota</taxon>
        <taxon>Viridiplantae</taxon>
        <taxon>Streptophyta</taxon>
        <taxon>Embryophyta</taxon>
        <taxon>Tracheophyta</taxon>
        <taxon>Spermatophyta</taxon>
        <taxon>Magnoliopsida</taxon>
        <taxon>eudicotyledons</taxon>
        <taxon>Gunneridae</taxon>
        <taxon>Pentapetalae</taxon>
        <taxon>rosids</taxon>
        <taxon>malvids</taxon>
        <taxon>Sapindales</taxon>
        <taxon>Sapindaceae</taxon>
        <taxon>Hippocastanoideae</taxon>
        <taxon>Acereae</taxon>
        <taxon>Acer</taxon>
    </lineage>
</organism>
<dbReference type="GO" id="GO:0009073">
    <property type="term" value="P:aromatic amino acid family biosynthetic process"/>
    <property type="evidence" value="ECO:0007669"/>
    <property type="project" value="UniProtKB-KW"/>
</dbReference>
<feature type="domain" description="3-dehydroquinate synthase N-terminal" evidence="3">
    <location>
        <begin position="75"/>
        <end position="168"/>
    </location>
</feature>
<dbReference type="PANTHER" id="PTHR33563">
    <property type="match status" value="1"/>
</dbReference>
<accession>A0AAD5I878</accession>
<evidence type="ECO:0000259" key="4">
    <source>
        <dbReference type="Pfam" id="PF26558"/>
    </source>
</evidence>
<name>A0AAD5I878_ACENE</name>
<dbReference type="EMBL" id="JAJSOW010000108">
    <property type="protein sequence ID" value="KAI9154480.1"/>
    <property type="molecule type" value="Genomic_DNA"/>
</dbReference>
<evidence type="ECO:0000256" key="1">
    <source>
        <dbReference type="ARBA" id="ARBA00022605"/>
    </source>
</evidence>
<dbReference type="Pfam" id="PF01959">
    <property type="entry name" value="DHQS"/>
    <property type="match status" value="2"/>
</dbReference>
<proteinExistence type="predicted"/>
<gene>
    <name evidence="5" type="ORF">LWI28_026904</name>
</gene>
<evidence type="ECO:0000259" key="3">
    <source>
        <dbReference type="Pfam" id="PF01959"/>
    </source>
</evidence>
<protein>
    <submittedName>
        <fullName evidence="5">Uncharacterized protein</fullName>
    </submittedName>
</protein>
<dbReference type="InterPro" id="IPR002812">
    <property type="entry name" value="DHQS"/>
</dbReference>
<dbReference type="GO" id="GO:0016491">
    <property type="term" value="F:oxidoreductase activity"/>
    <property type="evidence" value="ECO:0007669"/>
    <property type="project" value="InterPro"/>
</dbReference>
<dbReference type="AlphaFoldDB" id="A0AAD5I878"/>
<keyword evidence="2" id="KW-0057">Aromatic amino acid biosynthesis</keyword>
<sequence length="267" mass="30117">MALLSSVSGISGQQLSCSSFKTDVWNICRLNSWHIQSYRIGTNQATQLYEDFSVKMRSVSNSSSSNVSIPYEKSKRVWTWTESKQVMCAAVERGWNAFIFSPHNHELANDWASMALIDPLFIKEGEVFDRVERRVATIFEVSTPKELQQLQPADEQAENIVIDLLNWQTPTEAQTFLEALEQGLGGVVLKVEEVEAVLKLKGPVHTYVLVPGGKTCYLSELKSSKEVIVVDQKGHQRTAIVGRMKIESRPLLLVEAKEMESRKQPFL</sequence>
<evidence type="ECO:0000256" key="2">
    <source>
        <dbReference type="ARBA" id="ARBA00023141"/>
    </source>
</evidence>
<dbReference type="Proteomes" id="UP001064489">
    <property type="component" value="Chromosome 11"/>
</dbReference>
<dbReference type="Pfam" id="PF26558">
    <property type="entry name" value="DHQS_2nd"/>
    <property type="match status" value="1"/>
</dbReference>
<dbReference type="GO" id="GO:0003856">
    <property type="term" value="F:3-dehydroquinate synthase activity"/>
    <property type="evidence" value="ECO:0007669"/>
    <property type="project" value="InterPro"/>
</dbReference>
<feature type="domain" description="3-dehydroquinate synthase C-terminal" evidence="4">
    <location>
        <begin position="202"/>
        <end position="262"/>
    </location>
</feature>
<keyword evidence="1" id="KW-0028">Amino-acid biosynthesis</keyword>